<name>A0A4Q9HLA9_STRKA</name>
<dbReference type="EMBL" id="SIXH01000579">
    <property type="protein sequence ID" value="TBO55149.1"/>
    <property type="molecule type" value="Genomic_DNA"/>
</dbReference>
<feature type="compositionally biased region" description="Polar residues" evidence="1">
    <location>
        <begin position="1"/>
        <end position="11"/>
    </location>
</feature>
<protein>
    <submittedName>
        <fullName evidence="2">Pentachlorophenol monooxygenase</fullName>
    </submittedName>
</protein>
<dbReference type="Gene3D" id="3.40.30.120">
    <property type="match status" value="1"/>
</dbReference>
<accession>A0A4Q9HLA9</accession>
<comment type="caution">
    <text evidence="2">The sequence shown here is derived from an EMBL/GenBank/DDBJ whole genome shotgun (WGS) entry which is preliminary data.</text>
</comment>
<dbReference type="GO" id="GO:0004497">
    <property type="term" value="F:monooxygenase activity"/>
    <property type="evidence" value="ECO:0007669"/>
    <property type="project" value="UniProtKB-KW"/>
</dbReference>
<dbReference type="Pfam" id="PF21274">
    <property type="entry name" value="Rng_hyd_C"/>
    <property type="match status" value="1"/>
</dbReference>
<organism evidence="2 3">
    <name type="scientific">Streptomyces kasugaensis</name>
    <dbReference type="NCBI Taxonomy" id="1946"/>
    <lineage>
        <taxon>Bacteria</taxon>
        <taxon>Bacillati</taxon>
        <taxon>Actinomycetota</taxon>
        <taxon>Actinomycetes</taxon>
        <taxon>Kitasatosporales</taxon>
        <taxon>Streptomycetaceae</taxon>
        <taxon>Streptomyces</taxon>
    </lineage>
</organism>
<dbReference type="SUPFAM" id="SSF52833">
    <property type="entry name" value="Thioredoxin-like"/>
    <property type="match status" value="1"/>
</dbReference>
<reference evidence="2 3" key="1">
    <citation type="submission" date="2019-02" db="EMBL/GenBank/DDBJ databases">
        <title>Draft Genome Sequence of Streptomyces sp. AM-2504, identified by 16S rRNA comparative analysis as a Streptomyces Kasugaensis strain.</title>
        <authorList>
            <person name="Napolioni V."/>
            <person name="Giuliodori A.M."/>
            <person name="Spurio R."/>
            <person name="Fabbretti A."/>
        </authorList>
    </citation>
    <scope>NUCLEOTIDE SEQUENCE [LARGE SCALE GENOMIC DNA]</scope>
    <source>
        <strain evidence="2 3">AM-2504</strain>
    </source>
</reference>
<dbReference type="InterPro" id="IPR036249">
    <property type="entry name" value="Thioredoxin-like_sf"/>
</dbReference>
<sequence length="85" mass="8457">LAGLSALTSLPTGPPLLRTVRAGGPAPDLLDPDGHLADAYGTDPAVYLIRPDGYVALAAPAEDAARQVAAALAPYLGTAIPQPAS</sequence>
<keyword evidence="3" id="KW-1185">Reference proteome</keyword>
<keyword evidence="2" id="KW-0503">Monooxygenase</keyword>
<proteinExistence type="predicted"/>
<dbReference type="AlphaFoldDB" id="A0A4Q9HLA9"/>
<dbReference type="Proteomes" id="UP000292452">
    <property type="component" value="Unassembled WGS sequence"/>
</dbReference>
<evidence type="ECO:0000313" key="3">
    <source>
        <dbReference type="Proteomes" id="UP000292452"/>
    </source>
</evidence>
<gene>
    <name evidence="2" type="ORF">EYS09_34745</name>
</gene>
<feature type="non-terminal residue" evidence="2">
    <location>
        <position position="1"/>
    </location>
</feature>
<evidence type="ECO:0000313" key="2">
    <source>
        <dbReference type="EMBL" id="TBO55149.1"/>
    </source>
</evidence>
<feature type="region of interest" description="Disordered" evidence="1">
    <location>
        <begin position="1"/>
        <end position="25"/>
    </location>
</feature>
<evidence type="ECO:0000256" key="1">
    <source>
        <dbReference type="SAM" id="MobiDB-lite"/>
    </source>
</evidence>
<keyword evidence="2" id="KW-0560">Oxidoreductase</keyword>